<name>A0AAJ0FUV7_9HYPO</name>
<dbReference type="Pfam" id="PF26421">
    <property type="entry name" value="Avidin_like"/>
    <property type="match status" value="1"/>
</dbReference>
<dbReference type="AlphaFoldDB" id="A0AAJ0FUV7"/>
<protein>
    <recommendedName>
        <fullName evidence="3">N-acetylglutamate synthase</fullName>
    </recommendedName>
</protein>
<gene>
    <name evidence="1" type="ORF">QQS21_004175</name>
</gene>
<dbReference type="Proteomes" id="UP001251528">
    <property type="component" value="Unassembled WGS sequence"/>
</dbReference>
<evidence type="ECO:0000313" key="2">
    <source>
        <dbReference type="Proteomes" id="UP001251528"/>
    </source>
</evidence>
<evidence type="ECO:0008006" key="3">
    <source>
        <dbReference type="Google" id="ProtNLM"/>
    </source>
</evidence>
<proteinExistence type="predicted"/>
<reference evidence="1" key="1">
    <citation type="submission" date="2023-06" db="EMBL/GenBank/DDBJ databases">
        <title>Conoideocrella luteorostrata (Hypocreales: Clavicipitaceae), a potential biocontrol fungus for elongate hemlock scale in United States Christmas tree production areas.</title>
        <authorList>
            <person name="Barrett H."/>
            <person name="Lovett B."/>
            <person name="Macias A.M."/>
            <person name="Stajich J.E."/>
            <person name="Kasson M.T."/>
        </authorList>
    </citation>
    <scope>NUCLEOTIDE SEQUENCE</scope>
    <source>
        <strain evidence="1">ARSEF 14590</strain>
    </source>
</reference>
<comment type="caution">
    <text evidence="1">The sequence shown here is derived from an EMBL/GenBank/DDBJ whole genome shotgun (WGS) entry which is preliminary data.</text>
</comment>
<accession>A0AAJ0FUV7</accession>
<dbReference type="InterPro" id="IPR058595">
    <property type="entry name" value="Avidin-like"/>
</dbReference>
<evidence type="ECO:0000313" key="1">
    <source>
        <dbReference type="EMBL" id="KAK2603594.1"/>
    </source>
</evidence>
<organism evidence="1 2">
    <name type="scientific">Conoideocrella luteorostrata</name>
    <dbReference type="NCBI Taxonomy" id="1105319"/>
    <lineage>
        <taxon>Eukaryota</taxon>
        <taxon>Fungi</taxon>
        <taxon>Dikarya</taxon>
        <taxon>Ascomycota</taxon>
        <taxon>Pezizomycotina</taxon>
        <taxon>Sordariomycetes</taxon>
        <taxon>Hypocreomycetidae</taxon>
        <taxon>Hypocreales</taxon>
        <taxon>Clavicipitaceae</taxon>
        <taxon>Conoideocrella</taxon>
    </lineage>
</organism>
<keyword evidence="2" id="KW-1185">Reference proteome</keyword>
<sequence length="114" mass="13005">MAFYDNKIFVSASNTPNGEVSRATRFHYHQNDNIVWAEYEGGSIVKGSLIARVVQDNCLEMRYHHINADGELMAGKCFSKPEVLEDGRVRLHEKWEWVVGDMSSGESVIEEVRD</sequence>
<dbReference type="EMBL" id="JASWJB010000060">
    <property type="protein sequence ID" value="KAK2603594.1"/>
    <property type="molecule type" value="Genomic_DNA"/>
</dbReference>